<protein>
    <submittedName>
        <fullName evidence="2">Uncharacterized protein</fullName>
    </submittedName>
</protein>
<keyword evidence="3" id="KW-1185">Reference proteome</keyword>
<dbReference type="EMBL" id="OX459957">
    <property type="protein sequence ID" value="CAI9163758.1"/>
    <property type="molecule type" value="Genomic_DNA"/>
</dbReference>
<evidence type="ECO:0000313" key="3">
    <source>
        <dbReference type="Proteomes" id="UP001176941"/>
    </source>
</evidence>
<evidence type="ECO:0000313" key="2">
    <source>
        <dbReference type="EMBL" id="CAI9163758.1"/>
    </source>
</evidence>
<reference evidence="2" key="1">
    <citation type="submission" date="2023-04" db="EMBL/GenBank/DDBJ databases">
        <authorList>
            <consortium name="ELIXIR-Norway"/>
        </authorList>
    </citation>
    <scope>NUCLEOTIDE SEQUENCE [LARGE SCALE GENOMIC DNA]</scope>
</reference>
<organism evidence="2 3">
    <name type="scientific">Rangifer tarandus platyrhynchus</name>
    <name type="common">Svalbard reindeer</name>
    <dbReference type="NCBI Taxonomy" id="3082113"/>
    <lineage>
        <taxon>Eukaryota</taxon>
        <taxon>Metazoa</taxon>
        <taxon>Chordata</taxon>
        <taxon>Craniata</taxon>
        <taxon>Vertebrata</taxon>
        <taxon>Euteleostomi</taxon>
        <taxon>Mammalia</taxon>
        <taxon>Eutheria</taxon>
        <taxon>Laurasiatheria</taxon>
        <taxon>Artiodactyla</taxon>
        <taxon>Ruminantia</taxon>
        <taxon>Pecora</taxon>
        <taxon>Cervidae</taxon>
        <taxon>Odocoileinae</taxon>
        <taxon>Rangifer</taxon>
    </lineage>
</organism>
<feature type="region of interest" description="Disordered" evidence="1">
    <location>
        <begin position="1"/>
        <end position="32"/>
    </location>
</feature>
<accession>A0ABN8YTL8</accession>
<gene>
    <name evidence="2" type="ORF">MRATA1EN1_LOCUS12720</name>
</gene>
<sequence>MEDRYRVQSAGKESWGVGAGASGVRPKSSLPGGGRILALPGRGCLPGAVTQRGFFGSQQGAPGGAVVHWGTAERRATSRMLPGPGRRVYVCVHGGEVQGVCTARAGRAPVRPPSSAAIQGQRRRVKIPRKTLTREPLGAG</sequence>
<dbReference type="Proteomes" id="UP001176941">
    <property type="component" value="Chromosome 21"/>
</dbReference>
<name>A0ABN8YTL8_RANTA</name>
<evidence type="ECO:0000256" key="1">
    <source>
        <dbReference type="SAM" id="MobiDB-lite"/>
    </source>
</evidence>
<proteinExistence type="predicted"/>